<dbReference type="STRING" id="1168034.FH5T_16155"/>
<gene>
    <name evidence="1" type="ORF">FH5T_16155</name>
    <name evidence="2" type="ORF">SAMN05444285_12367</name>
</gene>
<organism evidence="2 4">
    <name type="scientific">Draconibacterium orientale</name>
    <dbReference type="NCBI Taxonomy" id="1168034"/>
    <lineage>
        <taxon>Bacteria</taxon>
        <taxon>Pseudomonadati</taxon>
        <taxon>Bacteroidota</taxon>
        <taxon>Bacteroidia</taxon>
        <taxon>Marinilabiliales</taxon>
        <taxon>Prolixibacteraceae</taxon>
        <taxon>Draconibacterium</taxon>
    </lineage>
</organism>
<evidence type="ECO:0000313" key="3">
    <source>
        <dbReference type="Proteomes" id="UP000023772"/>
    </source>
</evidence>
<dbReference type="AlphaFoldDB" id="X5DLM2"/>
<evidence type="ECO:0000313" key="2">
    <source>
        <dbReference type="EMBL" id="SET79123.1"/>
    </source>
</evidence>
<dbReference type="RefSeq" id="WP_038560660.1">
    <property type="nucleotide sequence ID" value="NZ_FOHT01000023.1"/>
</dbReference>
<dbReference type="Proteomes" id="UP000023772">
    <property type="component" value="Chromosome"/>
</dbReference>
<accession>X5DLM2</accession>
<dbReference type="KEGG" id="dori:FH5T_16155"/>
<sequence length="232" mass="27401">MQDPIDEFFEIIWNFKTLDESFDSPQELKLFINGRYDLKQFDDRLKYLSSSIIASIELQKETKNSILAQLTESLNDFVYVEIEETKYLFQLGYFFVEAGSREREKIIITNDKKISGLLSDYHSFSNLKYQYINKIIDHINSNQEPNNFHKLKTKIPVSDLTLLFRLLDEEGLFSYKHKTEIYRYIATTLKTKQQDNISEASVKNKFLSPDTTSLKNIDILLVNLRQRLKKIQ</sequence>
<reference evidence="1 3" key="1">
    <citation type="submission" date="2014-03" db="EMBL/GenBank/DDBJ databases">
        <title>Complete genome sequence of a deeply braunched marine Bacteroidia bacterium Draconibacterium orientale type strain FH5T.</title>
        <authorList>
            <person name="Li X."/>
            <person name="Wang X."/>
            <person name="Xie Z."/>
            <person name="Du Z."/>
            <person name="Chen G."/>
        </authorList>
    </citation>
    <scope>NUCLEOTIDE SEQUENCE [LARGE SCALE GENOMIC DNA]</scope>
    <source>
        <strain evidence="1 3">FH5</strain>
    </source>
</reference>
<dbReference type="Proteomes" id="UP000181981">
    <property type="component" value="Unassembled WGS sequence"/>
</dbReference>
<name>X5DLM2_9BACT</name>
<dbReference type="EMBL" id="FOHT01000023">
    <property type="protein sequence ID" value="SET79123.1"/>
    <property type="molecule type" value="Genomic_DNA"/>
</dbReference>
<reference evidence="2 4" key="2">
    <citation type="submission" date="2016-10" db="EMBL/GenBank/DDBJ databases">
        <authorList>
            <person name="de Groot N.N."/>
        </authorList>
    </citation>
    <scope>NUCLEOTIDE SEQUENCE [LARGE SCALE GENOMIC DNA]</scope>
    <source>
        <strain evidence="2 4">DSM 25947</strain>
    </source>
</reference>
<keyword evidence="3" id="KW-1185">Reference proteome</keyword>
<dbReference type="HOGENOM" id="CLU_1193285_0_0_10"/>
<proteinExistence type="predicted"/>
<evidence type="ECO:0000313" key="4">
    <source>
        <dbReference type="Proteomes" id="UP000181981"/>
    </source>
</evidence>
<dbReference type="OrthoDB" id="1330288at2"/>
<protein>
    <submittedName>
        <fullName evidence="2">Uncharacterized protein</fullName>
    </submittedName>
</protein>
<evidence type="ECO:0000313" key="1">
    <source>
        <dbReference type="EMBL" id="AHW62149.1"/>
    </source>
</evidence>
<dbReference type="EMBL" id="CP007451">
    <property type="protein sequence ID" value="AHW62149.1"/>
    <property type="molecule type" value="Genomic_DNA"/>
</dbReference>